<dbReference type="PANTHER" id="PTHR43316:SF3">
    <property type="entry name" value="HALOACID DEHALOGENASE, TYPE II (AFU_ORTHOLOGUE AFUA_2G07750)-RELATED"/>
    <property type="match status" value="1"/>
</dbReference>
<keyword evidence="2 3" id="KW-0378">Hydrolase</keyword>
<dbReference type="EC" id="3.8.1.2" evidence="3"/>
<dbReference type="SFLD" id="SFLDG01135">
    <property type="entry name" value="C1.5.6:_HAD__Beta-PGM__Phospha"/>
    <property type="match status" value="1"/>
</dbReference>
<dbReference type="Gene3D" id="1.10.150.240">
    <property type="entry name" value="Putative phosphatase, domain 2"/>
    <property type="match status" value="1"/>
</dbReference>
<evidence type="ECO:0000313" key="4">
    <source>
        <dbReference type="EMBL" id="MDA5092800.1"/>
    </source>
</evidence>
<keyword evidence="5" id="KW-1185">Reference proteome</keyword>
<dbReference type="EMBL" id="JAQIIO010000001">
    <property type="protein sequence ID" value="MDA5092800.1"/>
    <property type="molecule type" value="Genomic_DNA"/>
</dbReference>
<dbReference type="InterPro" id="IPR006439">
    <property type="entry name" value="HAD-SF_hydro_IA"/>
</dbReference>
<dbReference type="RefSeq" id="WP_271052358.1">
    <property type="nucleotide sequence ID" value="NZ_JAQIIO010000001.1"/>
</dbReference>
<gene>
    <name evidence="4" type="ORF">O2N63_01720</name>
</gene>
<sequence length="228" mass="25118">MPDPICAIAFDAYGTLFDVYSVGALADEFFPGKGSALAVTWRDKQIEYTRLRTLCDQHADFWQVTKDALDYAAALHRLDLTEGKQAALMDQYAQLRAFDENQAVLSRLKRMGIPMAILSNGTPAMLESAVKSSGLDGFFDHLLSVETVGKYKTAPEAYQLGPDAFGVNASEILFVSSNCWDICGATWFGYHTTWLNRYGLPMERLGVAPHHVGESLDVVADIVAQALR</sequence>
<evidence type="ECO:0000313" key="5">
    <source>
        <dbReference type="Proteomes" id="UP001528040"/>
    </source>
</evidence>
<evidence type="ECO:0000256" key="1">
    <source>
        <dbReference type="ARBA" id="ARBA00008106"/>
    </source>
</evidence>
<evidence type="ECO:0000256" key="2">
    <source>
        <dbReference type="ARBA" id="ARBA00022801"/>
    </source>
</evidence>
<comment type="catalytic activity">
    <reaction evidence="3">
        <text>an (S)-2-haloacid + H2O = a (2R)-2-hydroxycarboxylate + a halide anion + H(+)</text>
        <dbReference type="Rhea" id="RHEA:11192"/>
        <dbReference type="ChEBI" id="CHEBI:15377"/>
        <dbReference type="ChEBI" id="CHEBI:15378"/>
        <dbReference type="ChEBI" id="CHEBI:16042"/>
        <dbReference type="ChEBI" id="CHEBI:58314"/>
        <dbReference type="ChEBI" id="CHEBI:137405"/>
        <dbReference type="EC" id="3.8.1.2"/>
    </reaction>
</comment>
<dbReference type="PANTHER" id="PTHR43316">
    <property type="entry name" value="HYDROLASE, HALOACID DELAHOGENASE-RELATED"/>
    <property type="match status" value="1"/>
</dbReference>
<dbReference type="Proteomes" id="UP001528040">
    <property type="component" value="Unassembled WGS sequence"/>
</dbReference>
<dbReference type="Pfam" id="PF00702">
    <property type="entry name" value="Hydrolase"/>
    <property type="match status" value="1"/>
</dbReference>
<dbReference type="InterPro" id="IPR051540">
    <property type="entry name" value="S-2-haloacid_dehalogenase"/>
</dbReference>
<dbReference type="SUPFAM" id="SSF56784">
    <property type="entry name" value="HAD-like"/>
    <property type="match status" value="1"/>
</dbReference>
<dbReference type="NCBIfam" id="TIGR01493">
    <property type="entry name" value="HAD-SF-IA-v2"/>
    <property type="match status" value="1"/>
</dbReference>
<comment type="caution">
    <text evidence="4">The sequence shown here is derived from an EMBL/GenBank/DDBJ whole genome shotgun (WGS) entry which is preliminary data.</text>
</comment>
<dbReference type="SFLD" id="SFLDS00003">
    <property type="entry name" value="Haloacid_Dehalogenase"/>
    <property type="match status" value="1"/>
</dbReference>
<name>A0ABT4VYJ2_9RHOB</name>
<dbReference type="SFLD" id="SFLDG01129">
    <property type="entry name" value="C1.5:_HAD__Beta-PGM__Phosphata"/>
    <property type="match status" value="1"/>
</dbReference>
<organism evidence="4 5">
    <name type="scientific">Aliiroseovarius salicola</name>
    <dbReference type="NCBI Taxonomy" id="3009082"/>
    <lineage>
        <taxon>Bacteria</taxon>
        <taxon>Pseudomonadati</taxon>
        <taxon>Pseudomonadota</taxon>
        <taxon>Alphaproteobacteria</taxon>
        <taxon>Rhodobacterales</taxon>
        <taxon>Paracoccaceae</taxon>
        <taxon>Aliiroseovarius</taxon>
    </lineage>
</organism>
<dbReference type="PRINTS" id="PR00413">
    <property type="entry name" value="HADHALOGNASE"/>
</dbReference>
<dbReference type="InterPro" id="IPR023214">
    <property type="entry name" value="HAD_sf"/>
</dbReference>
<evidence type="ECO:0000256" key="3">
    <source>
        <dbReference type="RuleBase" id="RU368077"/>
    </source>
</evidence>
<dbReference type="InterPro" id="IPR006328">
    <property type="entry name" value="2-HAD"/>
</dbReference>
<accession>A0ABT4VYJ2</accession>
<dbReference type="NCBIfam" id="TIGR01428">
    <property type="entry name" value="HAD_type_II"/>
    <property type="match status" value="1"/>
</dbReference>
<protein>
    <recommendedName>
        <fullName evidence="3">(S)-2-haloacid dehalogenase</fullName>
        <ecNumber evidence="3">3.8.1.2</ecNumber>
    </recommendedName>
    <alternativeName>
        <fullName evidence="3">2-haloalkanoic acid dehalogenase</fullName>
    </alternativeName>
    <alternativeName>
        <fullName evidence="3">Halocarboxylic acid halidohydrolase</fullName>
    </alternativeName>
    <alternativeName>
        <fullName evidence="3">L-2-haloacid dehalogenase</fullName>
    </alternativeName>
</protein>
<dbReference type="SFLD" id="SFLDF00045">
    <property type="entry name" value="2-haloacid_dehalogenase"/>
    <property type="match status" value="1"/>
</dbReference>
<comment type="similarity">
    <text evidence="1 3">Belongs to the HAD-like hydrolase superfamily. S-2-haloalkanoic acid dehalogenase family.</text>
</comment>
<dbReference type="InterPro" id="IPR036412">
    <property type="entry name" value="HAD-like_sf"/>
</dbReference>
<dbReference type="CDD" id="cd02588">
    <property type="entry name" value="HAD_L2-DEX"/>
    <property type="match status" value="1"/>
</dbReference>
<dbReference type="InterPro" id="IPR023198">
    <property type="entry name" value="PGP-like_dom2"/>
</dbReference>
<reference evidence="4 5" key="1">
    <citation type="submission" date="2023-01" db="EMBL/GenBank/DDBJ databases">
        <authorList>
            <person name="Yoon J.-W."/>
        </authorList>
    </citation>
    <scope>NUCLEOTIDE SEQUENCE [LARGE SCALE GENOMIC DNA]</scope>
    <source>
        <strain evidence="4 5">KMU-50</strain>
    </source>
</reference>
<dbReference type="Gene3D" id="3.40.50.1000">
    <property type="entry name" value="HAD superfamily/HAD-like"/>
    <property type="match status" value="1"/>
</dbReference>
<proteinExistence type="inferred from homology"/>
<comment type="function">
    <text evidence="3">Catalyzes the hydrolytic dehalogenation of small (S)-2-haloalkanoic acids to yield the corresponding (R)-2-hydroxyalkanoic acids.</text>
</comment>